<organism evidence="1 2">
    <name type="scientific">Reinekea thalattae</name>
    <dbReference type="NCBI Taxonomy" id="2593301"/>
    <lineage>
        <taxon>Bacteria</taxon>
        <taxon>Pseudomonadati</taxon>
        <taxon>Pseudomonadota</taxon>
        <taxon>Gammaproteobacteria</taxon>
        <taxon>Oceanospirillales</taxon>
        <taxon>Saccharospirillaceae</taxon>
        <taxon>Reinekea</taxon>
    </lineage>
</organism>
<name>A0A5C8ZAQ2_9GAMM</name>
<gene>
    <name evidence="1" type="ORF">FME95_05350</name>
</gene>
<evidence type="ECO:0000313" key="2">
    <source>
        <dbReference type="Proteomes" id="UP000321764"/>
    </source>
</evidence>
<keyword evidence="2" id="KW-1185">Reference proteome</keyword>
<sequence>MIEIKIGLNVTNEGLKFYGSDEVNEKIEKGAKILSINPSQFFIKEHPEKDTDKTKSITLRGWEMVVELEE</sequence>
<protein>
    <submittedName>
        <fullName evidence="1">Uncharacterized protein</fullName>
    </submittedName>
</protein>
<dbReference type="EMBL" id="VKAD01000001">
    <property type="protein sequence ID" value="TXR53976.1"/>
    <property type="molecule type" value="Genomic_DNA"/>
</dbReference>
<reference evidence="1 2" key="1">
    <citation type="submission" date="2019-07" db="EMBL/GenBank/DDBJ databases">
        <title>Reinekea sp. strain SSH23 genome sequencing and assembly.</title>
        <authorList>
            <person name="Kim I."/>
        </authorList>
    </citation>
    <scope>NUCLEOTIDE SEQUENCE [LARGE SCALE GENOMIC DNA]</scope>
    <source>
        <strain evidence="1 2">SSH23</strain>
    </source>
</reference>
<proteinExistence type="predicted"/>
<dbReference type="Proteomes" id="UP000321764">
    <property type="component" value="Unassembled WGS sequence"/>
</dbReference>
<dbReference type="RefSeq" id="WP_147713376.1">
    <property type="nucleotide sequence ID" value="NZ_VKAD01000001.1"/>
</dbReference>
<comment type="caution">
    <text evidence="1">The sequence shown here is derived from an EMBL/GenBank/DDBJ whole genome shotgun (WGS) entry which is preliminary data.</text>
</comment>
<accession>A0A5C8ZAQ2</accession>
<dbReference type="AlphaFoldDB" id="A0A5C8ZAQ2"/>
<evidence type="ECO:0000313" key="1">
    <source>
        <dbReference type="EMBL" id="TXR53976.1"/>
    </source>
</evidence>